<gene>
    <name evidence="1" type="ORF">ACFSQ3_04530</name>
</gene>
<protein>
    <submittedName>
        <fullName evidence="1">DUF4843 domain-containing protein</fullName>
    </submittedName>
</protein>
<accession>A0ABW5NH39</accession>
<name>A0ABW5NH39_9SPHI</name>
<organism evidence="1 2">
    <name type="scientific">Sphingobacterium corticis</name>
    <dbReference type="NCBI Taxonomy" id="1812823"/>
    <lineage>
        <taxon>Bacteria</taxon>
        <taxon>Pseudomonadati</taxon>
        <taxon>Bacteroidota</taxon>
        <taxon>Sphingobacteriia</taxon>
        <taxon>Sphingobacteriales</taxon>
        <taxon>Sphingobacteriaceae</taxon>
        <taxon>Sphingobacterium</taxon>
    </lineage>
</organism>
<keyword evidence="2" id="KW-1185">Reference proteome</keyword>
<dbReference type="Proteomes" id="UP001597393">
    <property type="component" value="Unassembled WGS sequence"/>
</dbReference>
<dbReference type="Pfam" id="PF16132">
    <property type="entry name" value="DUF4843"/>
    <property type="match status" value="1"/>
</dbReference>
<evidence type="ECO:0000313" key="1">
    <source>
        <dbReference type="EMBL" id="MFD2598210.1"/>
    </source>
</evidence>
<dbReference type="EMBL" id="JBHUMA010000004">
    <property type="protein sequence ID" value="MFD2598210.1"/>
    <property type="molecule type" value="Genomic_DNA"/>
</dbReference>
<reference evidence="2" key="1">
    <citation type="journal article" date="2019" name="Int. J. Syst. Evol. Microbiol.">
        <title>The Global Catalogue of Microorganisms (GCM) 10K type strain sequencing project: providing services to taxonomists for standard genome sequencing and annotation.</title>
        <authorList>
            <consortium name="The Broad Institute Genomics Platform"/>
            <consortium name="The Broad Institute Genome Sequencing Center for Infectious Disease"/>
            <person name="Wu L."/>
            <person name="Ma J."/>
        </authorList>
    </citation>
    <scope>NUCLEOTIDE SEQUENCE [LARGE SCALE GENOMIC DNA]</scope>
    <source>
        <strain evidence="2">KCTC 42248</strain>
    </source>
</reference>
<evidence type="ECO:0000313" key="2">
    <source>
        <dbReference type="Proteomes" id="UP001597393"/>
    </source>
</evidence>
<comment type="caution">
    <text evidence="1">The sequence shown here is derived from an EMBL/GenBank/DDBJ whole genome shotgun (WGS) entry which is preliminary data.</text>
</comment>
<dbReference type="InterPro" id="IPR032299">
    <property type="entry name" value="DUF4843"/>
</dbReference>
<proteinExistence type="predicted"/>
<sequence>MFYEGPDAISIYREQYAADSVNYSFAFKLGTIEKDTVWVNLRLQGAKRSYDRWLQLSAAAGTTATKGVEYELPSITWPADSVTLKYPVILLRSPELKRSTKTLIVAPMPNEHFTVAALGQEIGNSFSIPAFKIHISDFLAKPAYWDNLSNSYGWGSYSEVKFQFMLTVYGISDFSQLTSSELLNTRLRFRKKLQEYVAENGPLIDENGQNVSF</sequence>